<name>A0A9J6E2Y3_RHIMP</name>
<dbReference type="AlphaFoldDB" id="A0A9J6E2Y3"/>
<evidence type="ECO:0000256" key="1">
    <source>
        <dbReference type="SAM" id="MobiDB-lite"/>
    </source>
</evidence>
<feature type="compositionally biased region" description="Low complexity" evidence="1">
    <location>
        <begin position="1222"/>
        <end position="1236"/>
    </location>
</feature>
<reference evidence="4" key="2">
    <citation type="submission" date="2021-09" db="EMBL/GenBank/DDBJ databases">
        <authorList>
            <person name="Jia N."/>
            <person name="Wang J."/>
            <person name="Shi W."/>
            <person name="Du L."/>
            <person name="Sun Y."/>
            <person name="Zhan W."/>
            <person name="Jiang J."/>
            <person name="Wang Q."/>
            <person name="Zhang B."/>
            <person name="Ji P."/>
            <person name="Sakyi L.B."/>
            <person name="Cui X."/>
            <person name="Yuan T."/>
            <person name="Jiang B."/>
            <person name="Yang W."/>
            <person name="Lam T.T.-Y."/>
            <person name="Chang Q."/>
            <person name="Ding S."/>
            <person name="Wang X."/>
            <person name="Zhu J."/>
            <person name="Ruan X."/>
            <person name="Zhao L."/>
            <person name="Wei J."/>
            <person name="Que T."/>
            <person name="Du C."/>
            <person name="Cheng J."/>
            <person name="Dai P."/>
            <person name="Han X."/>
            <person name="Huang E."/>
            <person name="Gao Y."/>
            <person name="Liu J."/>
            <person name="Shao H."/>
            <person name="Ye R."/>
            <person name="Li L."/>
            <person name="Wei W."/>
            <person name="Wang X."/>
            <person name="Wang C."/>
            <person name="Huo Q."/>
            <person name="Li W."/>
            <person name="Guo W."/>
            <person name="Chen H."/>
            <person name="Chen S."/>
            <person name="Zhou L."/>
            <person name="Zhou L."/>
            <person name="Ni X."/>
            <person name="Tian J."/>
            <person name="Zhou Y."/>
            <person name="Sheng Y."/>
            <person name="Liu T."/>
            <person name="Pan Y."/>
            <person name="Xia L."/>
            <person name="Li J."/>
            <person name="Zhao F."/>
            <person name="Cao W."/>
        </authorList>
    </citation>
    <scope>NUCLEOTIDE SEQUENCE</scope>
    <source>
        <strain evidence="4">Rmic-2018</strain>
        <tissue evidence="4">Larvae</tissue>
    </source>
</reference>
<dbReference type="SUPFAM" id="SSF55486">
    <property type="entry name" value="Metalloproteases ('zincins'), catalytic domain"/>
    <property type="match status" value="1"/>
</dbReference>
<dbReference type="VEuPathDB" id="VectorBase:LOC119162215"/>
<evidence type="ECO:0000256" key="2">
    <source>
        <dbReference type="SAM" id="Phobius"/>
    </source>
</evidence>
<sequence>MSVIVVVVLITNACSSFAHAQHAPSRRSQPSAIVLLFPVLSSRRPCPRVRTSEPAALAAKTLSPGAYTRSLTVASTGLHTPTGRAWKSSPSLLLRPFPAPSTTGLRSSQSSGLFGNAGSGLLPRTAFHSGLSTRTSEPRALLFLPHPQTSPRCRPTNAVVLRIAVFPGADAFSHSSKEPPESSRLVAEDCRLPSSRRARRDQDVRVLVVTRRVRRSPSQSLRRRKSPRSRCTRCQRNTTLCLLARRNDLLLTFETWYRVCLYTAAEKRHFAIYGGRRVSFSAGQADTVTSPAESRGVPAPRGRLASFPGEQVESTMTSASGGGQSDLYGRRLSRTSTTSLNDRQSRLEDLLLVSPQREIKKDVSMPWFNHAAVAAAVALFVVVVLLLLLKVLRREITDREPLCSTLDCIDHANTLGLGGRHPPASCMGFDDFVCCGWKPDAQGITFAVTGEALMSWILTVEKLSHGEFDRQATINRPLNMMHACMTRTAGAEDGGVARFIDFVDSSAFTWPTAADDRYGHIQDYGRPLQLLFELSVLWGLPLWFRARITPAVESTRVQLADRAIVVGPTALASTWKTIDVTLTNYGAYSDYLKYFNDTILKYHPPSPSFTTFLVARSARVQASVLTELDTAFHLPYRQPRLLQIWGMPKFVSGLEAEDWLSALQSVFGGNGSVSIDDLILSTSDYLLTAMDNIIEANSAQDIFFHTIWWFLQFLGGAASDKLFLAISDLPQGRRCQRIVCFAHVDIAYNALLGSVHKALLSVHERHYISRQLENIRAVAFEKLRLYFKYNAETGKALSAVLESMSTVIWPEDDFGMTGGFDQYFGEPYRGQDSFIAEWAWSHLQRQARNSTLLLPKNAQNYVAVADTFSVGPSHLTTYDPMRNAIAISVAALRPPFYYKEATSAVFYGGLGYLYADGIFNALDTVVHLLDGGNSVKPSEKERTRAFWDVTSCPRAIMKSTFPALLALDVAYTAYLRYRDDGSDFPLKGMPDFTPAQVFFATFCHGSCWVDRFGKSLTSVPDYSPTLQEIKDFVREEVAWQLSLIPFTQQPPSSRLPSPLRDVIAEEVAQAVPVAAHQQPVAMPVPHAPAMQPVAAPLTYAQVVRSRPRQQHLPPMSALAPHSTPLSTPWAAPRVSNSWRTADNRPICYVCGTLEHVARYCRRHFQSQHNASWPLPYDPQPTHLPAPYPSPQYGYTNLPESQSSQPPAPTHSPRSPSPRRRSLSPMRPRPASSNREN</sequence>
<reference evidence="4" key="1">
    <citation type="journal article" date="2020" name="Cell">
        <title>Large-Scale Comparative Analyses of Tick Genomes Elucidate Their Genetic Diversity and Vector Capacities.</title>
        <authorList>
            <consortium name="Tick Genome and Microbiome Consortium (TIGMIC)"/>
            <person name="Jia N."/>
            <person name="Wang J."/>
            <person name="Shi W."/>
            <person name="Du L."/>
            <person name="Sun Y."/>
            <person name="Zhan W."/>
            <person name="Jiang J.F."/>
            <person name="Wang Q."/>
            <person name="Zhang B."/>
            <person name="Ji P."/>
            <person name="Bell-Sakyi L."/>
            <person name="Cui X.M."/>
            <person name="Yuan T.T."/>
            <person name="Jiang B.G."/>
            <person name="Yang W.F."/>
            <person name="Lam T.T."/>
            <person name="Chang Q.C."/>
            <person name="Ding S.J."/>
            <person name="Wang X.J."/>
            <person name="Zhu J.G."/>
            <person name="Ruan X.D."/>
            <person name="Zhao L."/>
            <person name="Wei J.T."/>
            <person name="Ye R.Z."/>
            <person name="Que T.C."/>
            <person name="Du C.H."/>
            <person name="Zhou Y.H."/>
            <person name="Cheng J.X."/>
            <person name="Dai P.F."/>
            <person name="Guo W.B."/>
            <person name="Han X.H."/>
            <person name="Huang E.J."/>
            <person name="Li L.F."/>
            <person name="Wei W."/>
            <person name="Gao Y.C."/>
            <person name="Liu J.Z."/>
            <person name="Shao H.Z."/>
            <person name="Wang X."/>
            <person name="Wang C.C."/>
            <person name="Yang T.C."/>
            <person name="Huo Q.B."/>
            <person name="Li W."/>
            <person name="Chen H.Y."/>
            <person name="Chen S.E."/>
            <person name="Zhou L.G."/>
            <person name="Ni X.B."/>
            <person name="Tian J.H."/>
            <person name="Sheng Y."/>
            <person name="Liu T."/>
            <person name="Pan Y.S."/>
            <person name="Xia L.Y."/>
            <person name="Li J."/>
            <person name="Zhao F."/>
            <person name="Cao W.C."/>
        </authorList>
    </citation>
    <scope>NUCLEOTIDE SEQUENCE</scope>
    <source>
        <strain evidence="4">Rmic-2018</strain>
    </source>
</reference>
<feature type="chain" id="PRO_5039901062" description="M13 family peptidase" evidence="3">
    <location>
        <begin position="21"/>
        <end position="1236"/>
    </location>
</feature>
<feature type="region of interest" description="Disordered" evidence="1">
    <location>
        <begin position="1170"/>
        <end position="1236"/>
    </location>
</feature>
<evidence type="ECO:0000313" key="4">
    <source>
        <dbReference type="EMBL" id="KAH8028823.1"/>
    </source>
</evidence>
<feature type="compositionally biased region" description="Pro residues" evidence="1">
    <location>
        <begin position="1175"/>
        <end position="1189"/>
    </location>
</feature>
<dbReference type="PANTHER" id="PTHR11733:SF241">
    <property type="entry name" value="GH26575P-RELATED"/>
    <property type="match status" value="1"/>
</dbReference>
<dbReference type="Gene3D" id="3.40.390.10">
    <property type="entry name" value="Collagenase (Catalytic Domain)"/>
    <property type="match status" value="1"/>
</dbReference>
<dbReference type="InterPro" id="IPR000718">
    <property type="entry name" value="Peptidase_M13"/>
</dbReference>
<dbReference type="PANTHER" id="PTHR11733">
    <property type="entry name" value="ZINC METALLOPROTEASE FAMILY M13 NEPRILYSIN-RELATED"/>
    <property type="match status" value="1"/>
</dbReference>
<gene>
    <name evidence="4" type="ORF">HPB51_019909</name>
</gene>
<dbReference type="GO" id="GO:0004222">
    <property type="term" value="F:metalloendopeptidase activity"/>
    <property type="evidence" value="ECO:0007669"/>
    <property type="project" value="InterPro"/>
</dbReference>
<dbReference type="Gene3D" id="1.10.1380.10">
    <property type="entry name" value="Neutral endopeptidase , domain2"/>
    <property type="match status" value="1"/>
</dbReference>
<feature type="transmembrane region" description="Helical" evidence="2">
    <location>
        <begin position="367"/>
        <end position="389"/>
    </location>
</feature>
<proteinExistence type="predicted"/>
<keyword evidence="5" id="KW-1185">Reference proteome</keyword>
<dbReference type="Proteomes" id="UP000821866">
    <property type="component" value="Chromosome 4"/>
</dbReference>
<evidence type="ECO:0000313" key="5">
    <source>
        <dbReference type="Proteomes" id="UP000821866"/>
    </source>
</evidence>
<feature type="compositionally biased region" description="Polar residues" evidence="1">
    <location>
        <begin position="1192"/>
        <end position="1204"/>
    </location>
</feature>
<keyword evidence="2" id="KW-0472">Membrane</keyword>
<organism evidence="4 5">
    <name type="scientific">Rhipicephalus microplus</name>
    <name type="common">Cattle tick</name>
    <name type="synonym">Boophilus microplus</name>
    <dbReference type="NCBI Taxonomy" id="6941"/>
    <lineage>
        <taxon>Eukaryota</taxon>
        <taxon>Metazoa</taxon>
        <taxon>Ecdysozoa</taxon>
        <taxon>Arthropoda</taxon>
        <taxon>Chelicerata</taxon>
        <taxon>Arachnida</taxon>
        <taxon>Acari</taxon>
        <taxon>Parasitiformes</taxon>
        <taxon>Ixodida</taxon>
        <taxon>Ixodoidea</taxon>
        <taxon>Ixodidae</taxon>
        <taxon>Rhipicephalinae</taxon>
        <taxon>Rhipicephalus</taxon>
        <taxon>Boophilus</taxon>
    </lineage>
</organism>
<dbReference type="GO" id="GO:0016485">
    <property type="term" value="P:protein processing"/>
    <property type="evidence" value="ECO:0007669"/>
    <property type="project" value="TreeGrafter"/>
</dbReference>
<dbReference type="PROSITE" id="PS51885">
    <property type="entry name" value="NEPRILYSIN"/>
    <property type="match status" value="1"/>
</dbReference>
<dbReference type="EMBL" id="JABSTU010000006">
    <property type="protein sequence ID" value="KAH8028823.1"/>
    <property type="molecule type" value="Genomic_DNA"/>
</dbReference>
<keyword evidence="2" id="KW-0812">Transmembrane</keyword>
<evidence type="ECO:0008006" key="6">
    <source>
        <dbReference type="Google" id="ProtNLM"/>
    </source>
</evidence>
<keyword evidence="2" id="KW-1133">Transmembrane helix</keyword>
<evidence type="ECO:0000256" key="3">
    <source>
        <dbReference type="SAM" id="SignalP"/>
    </source>
</evidence>
<keyword evidence="3" id="KW-0732">Signal</keyword>
<accession>A0A9J6E2Y3</accession>
<feature type="signal peptide" evidence="3">
    <location>
        <begin position="1"/>
        <end position="20"/>
    </location>
</feature>
<comment type="caution">
    <text evidence="4">The sequence shown here is derived from an EMBL/GenBank/DDBJ whole genome shotgun (WGS) entry which is preliminary data.</text>
</comment>
<dbReference type="InterPro" id="IPR042089">
    <property type="entry name" value="Peptidase_M13_dom_2"/>
</dbReference>
<feature type="region of interest" description="Disordered" evidence="1">
    <location>
        <begin position="1105"/>
        <end position="1131"/>
    </location>
</feature>
<dbReference type="InterPro" id="IPR024079">
    <property type="entry name" value="MetalloPept_cat_dom_sf"/>
</dbReference>
<dbReference type="GO" id="GO:0005886">
    <property type="term" value="C:plasma membrane"/>
    <property type="evidence" value="ECO:0007669"/>
    <property type="project" value="TreeGrafter"/>
</dbReference>
<protein>
    <recommendedName>
        <fullName evidence="6">M13 family peptidase</fullName>
    </recommendedName>
</protein>